<dbReference type="InterPro" id="IPR014026">
    <property type="entry name" value="UDP-Glc/GDP-Man_DH_dimer"/>
</dbReference>
<dbReference type="InterPro" id="IPR036291">
    <property type="entry name" value="NAD(P)-bd_dom_sf"/>
</dbReference>
<keyword evidence="1 5" id="KW-0560">Oxidoreductase</keyword>
<organism evidence="5 6">
    <name type="scientific">Nannocystis pusilla</name>
    <dbReference type="NCBI Taxonomy" id="889268"/>
    <lineage>
        <taxon>Bacteria</taxon>
        <taxon>Pseudomonadati</taxon>
        <taxon>Myxococcota</taxon>
        <taxon>Polyangia</taxon>
        <taxon>Nannocystales</taxon>
        <taxon>Nannocystaceae</taxon>
        <taxon>Nannocystis</taxon>
    </lineage>
</organism>
<evidence type="ECO:0000256" key="2">
    <source>
        <dbReference type="ARBA" id="ARBA00023027"/>
    </source>
</evidence>
<dbReference type="SUPFAM" id="SSF51735">
    <property type="entry name" value="NAD(P)-binding Rossmann-fold domains"/>
    <property type="match status" value="1"/>
</dbReference>
<evidence type="ECO:0000313" key="6">
    <source>
        <dbReference type="Proteomes" id="UP001139031"/>
    </source>
</evidence>
<dbReference type="NCBIfam" id="NF008286">
    <property type="entry name" value="PRK11064.1"/>
    <property type="match status" value="1"/>
</dbReference>
<name>A0ABS7TIJ9_9BACT</name>
<dbReference type="EC" id="1.1.1.336" evidence="5"/>
<dbReference type="InterPro" id="IPR036220">
    <property type="entry name" value="UDP-Glc/GDP-Man_DH_C_sf"/>
</dbReference>
<gene>
    <name evidence="5" type="primary">wecC</name>
    <name evidence="5" type="ORF">K7C98_02170</name>
</gene>
<evidence type="ECO:0000256" key="3">
    <source>
        <dbReference type="PIRNR" id="PIRNR000124"/>
    </source>
</evidence>
<comment type="caution">
    <text evidence="5">The sequence shown here is derived from an EMBL/GenBank/DDBJ whole genome shotgun (WGS) entry which is preliminary data.</text>
</comment>
<keyword evidence="2" id="KW-0520">NAD</keyword>
<dbReference type="PANTHER" id="PTHR43491:SF1">
    <property type="entry name" value="UDP-N-ACETYL-D-MANNOSAMINE DEHYDROGENASE"/>
    <property type="match status" value="1"/>
</dbReference>
<dbReference type="SUPFAM" id="SSF52413">
    <property type="entry name" value="UDP-glucose/GDP-mannose dehydrogenase C-terminal domain"/>
    <property type="match status" value="1"/>
</dbReference>
<dbReference type="SMART" id="SM00984">
    <property type="entry name" value="UDPG_MGDP_dh_C"/>
    <property type="match status" value="1"/>
</dbReference>
<dbReference type="InterPro" id="IPR017476">
    <property type="entry name" value="UDP-Glc/GDP-Man"/>
</dbReference>
<dbReference type="PIRSF" id="PIRSF500136">
    <property type="entry name" value="UDP_ManNAc_DH"/>
    <property type="match status" value="1"/>
</dbReference>
<dbReference type="RefSeq" id="WP_224189803.1">
    <property type="nucleotide sequence ID" value="NZ_JAIRAU010000001.1"/>
</dbReference>
<evidence type="ECO:0000313" key="5">
    <source>
        <dbReference type="EMBL" id="MBZ5708045.1"/>
    </source>
</evidence>
<evidence type="ECO:0000259" key="4">
    <source>
        <dbReference type="SMART" id="SM00984"/>
    </source>
</evidence>
<comment type="similarity">
    <text evidence="3">Belongs to the UDP-glucose/GDP-mannose dehydrogenase family.</text>
</comment>
<dbReference type="PIRSF" id="PIRSF000124">
    <property type="entry name" value="UDPglc_GDPman_dh"/>
    <property type="match status" value="1"/>
</dbReference>
<evidence type="ECO:0000256" key="1">
    <source>
        <dbReference type="ARBA" id="ARBA00023002"/>
    </source>
</evidence>
<sequence>MTASLNDPQPDSSPALDLDVCVVGLGYVGLPTAAVLATRGRRVAGFDLRRDVLDTINAGRIHIVEPELDALVRAAVLAGTLRAVPEPVPARNFLICVPTPITSDHRPDLAAVEAASRALVPVLRPGNLVVLESTVPPGTLRDLVAPILRQSGLVVGKELFLAHAPERVLPGAVLREVVENERIVGGLTDACTDRCAEFYEGFVRAEVHRTSAEVAEFTKLAENAYRDVNVAYANELANVSAHLGLDVWEVIRLANRHPRVQILRPGPGVGGHCIAVDPWFIAASAPEHTPLIRAARGVNDGRPERILGQVRRLAGKLRAPTIAVLGLSYKPDIDDLRESPALHIAEALHREQLGEVLLVEPHLQSSPIAGCPLVGLDDALARADILAVLVAHREFRRLRSADLLRVMVVDAVGLLAGADNKRV</sequence>
<dbReference type="NCBIfam" id="TIGR03026">
    <property type="entry name" value="NDP-sugDHase"/>
    <property type="match status" value="1"/>
</dbReference>
<feature type="domain" description="UDP-glucose/GDP-mannose dehydrogenase C-terminal" evidence="4">
    <location>
        <begin position="323"/>
        <end position="417"/>
    </location>
</feature>
<reference evidence="5" key="1">
    <citation type="submission" date="2021-08" db="EMBL/GenBank/DDBJ databases">
        <authorList>
            <person name="Stevens D.C."/>
        </authorList>
    </citation>
    <scope>NUCLEOTIDE SEQUENCE</scope>
    <source>
        <strain evidence="5">DSM 53165</strain>
    </source>
</reference>
<dbReference type="GO" id="GO:0089714">
    <property type="term" value="F:UDP-N-acetyl-D-mannosamine dehydrogenase activity"/>
    <property type="evidence" value="ECO:0007669"/>
    <property type="project" value="UniProtKB-EC"/>
</dbReference>
<dbReference type="InterPro" id="IPR008927">
    <property type="entry name" value="6-PGluconate_DH-like_C_sf"/>
</dbReference>
<dbReference type="Pfam" id="PF03721">
    <property type="entry name" value="UDPG_MGDP_dh_N"/>
    <property type="match status" value="1"/>
</dbReference>
<dbReference type="Pfam" id="PF03720">
    <property type="entry name" value="UDPG_MGDP_dh_C"/>
    <property type="match status" value="1"/>
</dbReference>
<dbReference type="SUPFAM" id="SSF48179">
    <property type="entry name" value="6-phosphogluconate dehydrogenase C-terminal domain-like"/>
    <property type="match status" value="1"/>
</dbReference>
<keyword evidence="6" id="KW-1185">Reference proteome</keyword>
<dbReference type="InterPro" id="IPR028359">
    <property type="entry name" value="UDP_ManNAc/GlcNAc_DH"/>
</dbReference>
<dbReference type="EMBL" id="JAIRAU010000001">
    <property type="protein sequence ID" value="MBZ5708045.1"/>
    <property type="molecule type" value="Genomic_DNA"/>
</dbReference>
<dbReference type="InterPro" id="IPR001732">
    <property type="entry name" value="UDP-Glc/GDP-Man_DH_N"/>
</dbReference>
<dbReference type="Gene3D" id="3.40.50.720">
    <property type="entry name" value="NAD(P)-binding Rossmann-like Domain"/>
    <property type="match status" value="2"/>
</dbReference>
<protein>
    <submittedName>
        <fullName evidence="5">UDP-N-acetyl-D-mannosamine dehydrogenase</fullName>
        <ecNumber evidence="5">1.1.1.336</ecNumber>
    </submittedName>
</protein>
<dbReference type="PANTHER" id="PTHR43491">
    <property type="entry name" value="UDP-N-ACETYL-D-MANNOSAMINE DEHYDROGENASE"/>
    <property type="match status" value="1"/>
</dbReference>
<proteinExistence type="inferred from homology"/>
<accession>A0ABS7TIJ9</accession>
<dbReference type="InterPro" id="IPR014027">
    <property type="entry name" value="UDP-Glc/GDP-Man_DH_C"/>
</dbReference>
<dbReference type="Proteomes" id="UP001139031">
    <property type="component" value="Unassembled WGS sequence"/>
</dbReference>
<dbReference type="Pfam" id="PF00984">
    <property type="entry name" value="UDPG_MGDP_dh"/>
    <property type="match status" value="1"/>
</dbReference>